<feature type="domain" description="Small ribosomal subunit protein uS10" evidence="3">
    <location>
        <begin position="51"/>
        <end position="146"/>
    </location>
</feature>
<dbReference type="SMR" id="A0A1I7RUU9"/>
<evidence type="ECO:0000313" key="4">
    <source>
        <dbReference type="EMBL" id="CAD5219851.1"/>
    </source>
</evidence>
<dbReference type="WBParaSite" id="BXY_0450900.1">
    <property type="protein sequence ID" value="BXY_0450900.1"/>
    <property type="gene ID" value="BXY_0450900"/>
</dbReference>
<dbReference type="Proteomes" id="UP000582659">
    <property type="component" value="Unassembled WGS sequence"/>
</dbReference>
<reference evidence="7" key="1">
    <citation type="submission" date="2016-11" db="UniProtKB">
        <authorList>
            <consortium name="WormBaseParasite"/>
        </authorList>
    </citation>
    <scope>IDENTIFICATION</scope>
</reference>
<dbReference type="AlphaFoldDB" id="A0A1I7RUU9"/>
<dbReference type="EMBL" id="CAJFCV020000003">
    <property type="protein sequence ID" value="CAG9105417.1"/>
    <property type="molecule type" value="Genomic_DNA"/>
</dbReference>
<dbReference type="PANTHER" id="PTHR13473:SF0">
    <property type="entry name" value="LARGE RIBOSOMAL SUBUNIT PROTEIN ML48"/>
    <property type="match status" value="1"/>
</dbReference>
<dbReference type="GO" id="GO:0005761">
    <property type="term" value="C:mitochondrial ribosome"/>
    <property type="evidence" value="ECO:0007669"/>
    <property type="project" value="InterPro"/>
</dbReference>
<dbReference type="OrthoDB" id="5984298at2759"/>
<dbReference type="Gene3D" id="3.30.70.600">
    <property type="entry name" value="Ribosomal protein S10 domain"/>
    <property type="match status" value="1"/>
</dbReference>
<dbReference type="SUPFAM" id="SSF54999">
    <property type="entry name" value="Ribosomal protein S10"/>
    <property type="match status" value="1"/>
</dbReference>
<dbReference type="eggNOG" id="KOG4060">
    <property type="taxonomic scope" value="Eukaryota"/>
</dbReference>
<organism evidence="5 7">
    <name type="scientific">Bursaphelenchus xylophilus</name>
    <name type="common">Pinewood nematode worm</name>
    <name type="synonym">Aphelenchoides xylophilus</name>
    <dbReference type="NCBI Taxonomy" id="6326"/>
    <lineage>
        <taxon>Eukaryota</taxon>
        <taxon>Metazoa</taxon>
        <taxon>Ecdysozoa</taxon>
        <taxon>Nematoda</taxon>
        <taxon>Chromadorea</taxon>
        <taxon>Rhabditida</taxon>
        <taxon>Tylenchina</taxon>
        <taxon>Tylenchomorpha</taxon>
        <taxon>Aphelenchoidea</taxon>
        <taxon>Aphelenchoididae</taxon>
        <taxon>Bursaphelenchus</taxon>
    </lineage>
</organism>
<dbReference type="EMBL" id="CAJFDI010000003">
    <property type="protein sequence ID" value="CAD5219851.1"/>
    <property type="molecule type" value="Genomic_DNA"/>
</dbReference>
<protein>
    <submittedName>
        <fullName evidence="4">(pine wood nematode) hypothetical protein</fullName>
    </submittedName>
    <submittedName>
        <fullName evidence="7">Ribosomal_S10 domain-containing protein</fullName>
    </submittedName>
</protein>
<name>A0A1I7RUU9_BURXY</name>
<evidence type="ECO:0000313" key="6">
    <source>
        <dbReference type="Proteomes" id="UP000659654"/>
    </source>
</evidence>
<dbReference type="PANTHER" id="PTHR13473">
    <property type="entry name" value="MITOCHONDRIAL RIBOSOMAL PROTEIN L48"/>
    <property type="match status" value="1"/>
</dbReference>
<dbReference type="Pfam" id="PF00338">
    <property type="entry name" value="Ribosomal_S10"/>
    <property type="match status" value="1"/>
</dbReference>
<sequence length="185" mass="21783">MLPRLYRPLWRLNQLRTITAATPKPKPGKSEGLYEPVLIDKRQYPEFENVNIRLQGYDYGPLEKYQHFVHTMAKHFKFKVDLSYAVSSTTERITTLKPNSTVVDSEIELHTYDRWIRLSSVSAVRLQLFINFIQTHLPSGVKLTAKVHEKQDEDYRYIPDLLLKARQEELKSLDDPVVRRNLGWE</sequence>
<dbReference type="Proteomes" id="UP000095284">
    <property type="component" value="Unplaced"/>
</dbReference>
<proteinExistence type="predicted"/>
<keyword evidence="6" id="KW-1185">Reference proteome</keyword>
<dbReference type="Proteomes" id="UP000659654">
    <property type="component" value="Unassembled WGS sequence"/>
</dbReference>
<keyword evidence="1" id="KW-0689">Ribosomal protein</keyword>
<evidence type="ECO:0000313" key="7">
    <source>
        <dbReference type="WBParaSite" id="BXY_0450900.1"/>
    </source>
</evidence>
<accession>A0A1I7RUU9</accession>
<evidence type="ECO:0000259" key="3">
    <source>
        <dbReference type="SMART" id="SM01403"/>
    </source>
</evidence>
<reference evidence="4" key="2">
    <citation type="submission" date="2020-09" db="EMBL/GenBank/DDBJ databases">
        <authorList>
            <person name="Kikuchi T."/>
        </authorList>
    </citation>
    <scope>NUCLEOTIDE SEQUENCE</scope>
    <source>
        <strain evidence="4">Ka4C1</strain>
    </source>
</reference>
<evidence type="ECO:0000313" key="5">
    <source>
        <dbReference type="Proteomes" id="UP000095284"/>
    </source>
</evidence>
<evidence type="ECO:0000256" key="1">
    <source>
        <dbReference type="ARBA" id="ARBA00022980"/>
    </source>
</evidence>
<keyword evidence="2" id="KW-0687">Ribonucleoprotein</keyword>
<dbReference type="InterPro" id="IPR027486">
    <property type="entry name" value="Ribosomal_uS10_dom"/>
</dbReference>
<dbReference type="SMART" id="SM01403">
    <property type="entry name" value="Ribosomal_S10"/>
    <property type="match status" value="1"/>
</dbReference>
<evidence type="ECO:0000256" key="2">
    <source>
        <dbReference type="ARBA" id="ARBA00023274"/>
    </source>
</evidence>
<dbReference type="GO" id="GO:1990904">
    <property type="term" value="C:ribonucleoprotein complex"/>
    <property type="evidence" value="ECO:0007669"/>
    <property type="project" value="UniProtKB-KW"/>
</dbReference>
<dbReference type="InterPro" id="IPR036838">
    <property type="entry name" value="Ribosomal_uS10_dom_sf"/>
</dbReference>
<gene>
    <name evidence="4" type="ORF">BXYJ_LOCUS5885</name>
</gene>
<dbReference type="InterPro" id="IPR027487">
    <property type="entry name" value="Ribosomal_mL48"/>
</dbReference>